<dbReference type="InterPro" id="IPR001296">
    <property type="entry name" value="Glyco_trans_1"/>
</dbReference>
<reference evidence="5 6" key="1">
    <citation type="submission" date="2018-08" db="EMBL/GenBank/DDBJ databases">
        <title>A genome reference for cultivated species of the human gut microbiota.</title>
        <authorList>
            <person name="Zou Y."/>
            <person name="Xue W."/>
            <person name="Luo G."/>
        </authorList>
    </citation>
    <scope>NUCLEOTIDE SEQUENCE [LARGE SCALE GENOMIC DNA]</scope>
    <source>
        <strain evidence="5 6">AM40-30BH</strain>
    </source>
</reference>
<dbReference type="AlphaFoldDB" id="A0A413VRY8"/>
<feature type="domain" description="Glycosyl transferase family 1" evidence="4">
    <location>
        <begin position="479"/>
        <end position="636"/>
    </location>
</feature>
<sequence length="667" mass="78194">MDNRISIVFTVNNSYAQHCCVAMVSVLENNLTSSIDFYILTDYFSDENKKLFVSVVERYGNNNRVEFKLVDHAIFEGFKLHIKYITCHTYYRLLIADLFPELTRILYLDADLIVDGSIAELWKTPLEGYLYAGVNDSWIERIKYKYSIGLQESDIYINAGVILMNLEAMRNENITALLMDVAEKYCDKFEYQDQDIINWALKGKIKEVPVIYNYTTEEVLHTRTESPVIIHYTGRIKPWSINEECCNPLRNLYFEYLKKTPYKGFIGMFKRERLIRTIKKMCGVNINPKKIKIALIIDEYFGGMGTAFGGYGFLARYYIARYLPNEEMSVEVLLGKNSNKWEYRAKKKKIDGVTIIVPPGRKFVYKWLKRTNYDVYLTVELTHDLLKYEHRGKPIIHWIQDPRPWTEWQEIQTVKLFTESCYWNSELYDMVNRFYCNGQLKFISQGYFLNEKAKVLYRLPEDADITYCANPIDIDYTFDPATYKKKNHIIFIGRIESVKRGWLFCEIAKRMPQYEFFMLGQTFREKKENEVVMSAYKSGIPNLHFVGHVEGEEKNVYIRDAKILVNTSIHEALPITFLEALAYGTLLVSCRNPEDLTSKFGKFVGTVLGDGFDEVPKFVSAIEEIMSDEERRKKLSCEAVSYIREVHSVQKFQRDMRQLIKDSVTKK</sequence>
<keyword evidence="3" id="KW-0479">Metal-binding</keyword>
<dbReference type="Pfam" id="PF01501">
    <property type="entry name" value="Glyco_transf_8"/>
    <property type="match status" value="1"/>
</dbReference>
<dbReference type="InterPro" id="IPR002495">
    <property type="entry name" value="Glyco_trans_8"/>
</dbReference>
<dbReference type="SUPFAM" id="SSF53448">
    <property type="entry name" value="Nucleotide-diphospho-sugar transferases"/>
    <property type="match status" value="1"/>
</dbReference>
<dbReference type="Pfam" id="PF00534">
    <property type="entry name" value="Glycos_transf_1"/>
    <property type="match status" value="1"/>
</dbReference>
<keyword evidence="1" id="KW-0328">Glycosyltransferase</keyword>
<dbReference type="GO" id="GO:0016757">
    <property type="term" value="F:glycosyltransferase activity"/>
    <property type="evidence" value="ECO:0007669"/>
    <property type="project" value="UniProtKB-KW"/>
</dbReference>
<dbReference type="Gene3D" id="3.40.50.2000">
    <property type="entry name" value="Glycogen Phosphorylase B"/>
    <property type="match status" value="1"/>
</dbReference>
<evidence type="ECO:0000256" key="2">
    <source>
        <dbReference type="ARBA" id="ARBA00022679"/>
    </source>
</evidence>
<organism evidence="5 6">
    <name type="scientific">Bacteroides nordii</name>
    <dbReference type="NCBI Taxonomy" id="291645"/>
    <lineage>
        <taxon>Bacteria</taxon>
        <taxon>Pseudomonadati</taxon>
        <taxon>Bacteroidota</taxon>
        <taxon>Bacteroidia</taxon>
        <taxon>Bacteroidales</taxon>
        <taxon>Bacteroidaceae</taxon>
        <taxon>Bacteroides</taxon>
    </lineage>
</organism>
<dbReference type="EMBL" id="QSGO01000004">
    <property type="protein sequence ID" value="RHB36319.1"/>
    <property type="molecule type" value="Genomic_DNA"/>
</dbReference>
<dbReference type="CDD" id="cd03801">
    <property type="entry name" value="GT4_PimA-like"/>
    <property type="match status" value="1"/>
</dbReference>
<dbReference type="Proteomes" id="UP000284379">
    <property type="component" value="Unassembled WGS sequence"/>
</dbReference>
<dbReference type="PANTHER" id="PTHR13778:SF47">
    <property type="entry name" value="LIPOPOLYSACCHARIDE 1,3-GALACTOSYLTRANSFERASE"/>
    <property type="match status" value="1"/>
</dbReference>
<dbReference type="SUPFAM" id="SSF53756">
    <property type="entry name" value="UDP-Glycosyltransferase/glycogen phosphorylase"/>
    <property type="match status" value="1"/>
</dbReference>
<dbReference type="InterPro" id="IPR050748">
    <property type="entry name" value="Glycosyltrans_8_dom-fam"/>
</dbReference>
<evidence type="ECO:0000313" key="6">
    <source>
        <dbReference type="Proteomes" id="UP000284379"/>
    </source>
</evidence>
<dbReference type="Gene3D" id="3.90.550.10">
    <property type="entry name" value="Spore Coat Polysaccharide Biosynthesis Protein SpsA, Chain A"/>
    <property type="match status" value="1"/>
</dbReference>
<dbReference type="GO" id="GO:0046872">
    <property type="term" value="F:metal ion binding"/>
    <property type="evidence" value="ECO:0007669"/>
    <property type="project" value="UniProtKB-KW"/>
</dbReference>
<dbReference type="PANTHER" id="PTHR13778">
    <property type="entry name" value="GLYCOSYLTRANSFERASE 8 DOMAIN-CONTAINING PROTEIN"/>
    <property type="match status" value="1"/>
</dbReference>
<proteinExistence type="predicted"/>
<evidence type="ECO:0000256" key="1">
    <source>
        <dbReference type="ARBA" id="ARBA00022676"/>
    </source>
</evidence>
<gene>
    <name evidence="5" type="ORF">DW888_06655</name>
</gene>
<accession>A0A413VRY8</accession>
<keyword evidence="2 5" id="KW-0808">Transferase</keyword>
<name>A0A413VRY8_9BACE</name>
<dbReference type="InterPro" id="IPR029044">
    <property type="entry name" value="Nucleotide-diphossugar_trans"/>
</dbReference>
<evidence type="ECO:0000256" key="3">
    <source>
        <dbReference type="ARBA" id="ARBA00022723"/>
    </source>
</evidence>
<comment type="caution">
    <text evidence="5">The sequence shown here is derived from an EMBL/GenBank/DDBJ whole genome shotgun (WGS) entry which is preliminary data.</text>
</comment>
<evidence type="ECO:0000259" key="4">
    <source>
        <dbReference type="Pfam" id="PF00534"/>
    </source>
</evidence>
<protein>
    <submittedName>
        <fullName evidence="5">Glycosyltransferase</fullName>
    </submittedName>
</protein>
<dbReference type="CDD" id="cd04194">
    <property type="entry name" value="GT8_A4GalT_like"/>
    <property type="match status" value="1"/>
</dbReference>
<evidence type="ECO:0000313" key="5">
    <source>
        <dbReference type="EMBL" id="RHB36319.1"/>
    </source>
</evidence>
<dbReference type="RefSeq" id="WP_122201137.1">
    <property type="nucleotide sequence ID" value="NZ_CABJFV010000004.1"/>
</dbReference>